<dbReference type="EC" id="4.4.1.1" evidence="4"/>
<dbReference type="GO" id="GO:0030170">
    <property type="term" value="F:pyridoxal phosphate binding"/>
    <property type="evidence" value="ECO:0007669"/>
    <property type="project" value="InterPro"/>
</dbReference>
<accession>A0AAF3EP46</accession>
<dbReference type="Pfam" id="PF01053">
    <property type="entry name" value="Cys_Met_Meta_PP"/>
    <property type="match status" value="1"/>
</dbReference>
<evidence type="ECO:0000256" key="6">
    <source>
        <dbReference type="ARBA" id="ARBA00023192"/>
    </source>
</evidence>
<evidence type="ECO:0000256" key="1">
    <source>
        <dbReference type="ARBA" id="ARBA00001933"/>
    </source>
</evidence>
<feature type="modified residue" description="N6-(pyridoxal phosphate)lysine" evidence="8">
    <location>
        <position position="208"/>
    </location>
</feature>
<dbReference type="InterPro" id="IPR000277">
    <property type="entry name" value="Cys/Met-Metab_PyrdxlP-dep_enz"/>
</dbReference>
<dbReference type="GO" id="GO:0019343">
    <property type="term" value="P:cysteine biosynthetic process via cystathionine"/>
    <property type="evidence" value="ECO:0007669"/>
    <property type="project" value="TreeGrafter"/>
</dbReference>
<dbReference type="WBParaSite" id="MBELARI_LOCUS15852">
    <property type="protein sequence ID" value="MBELARI_LOCUS15852"/>
    <property type="gene ID" value="MBELARI_LOCUS15852"/>
</dbReference>
<dbReference type="InterPro" id="IPR015422">
    <property type="entry name" value="PyrdxlP-dep_Trfase_small"/>
</dbReference>
<comment type="pathway">
    <text evidence="2">Amino-acid biosynthesis; L-cysteine biosynthesis; L-cysteine from L-homocysteine and L-serine: step 2/2.</text>
</comment>
<name>A0AAF3EP46_9BILA</name>
<keyword evidence="6" id="KW-0198">Cysteine biosynthesis</keyword>
<protein>
    <recommendedName>
        <fullName evidence="4">cystathionine gamma-lyase</fullName>
        <ecNumber evidence="4">4.4.1.1</ecNumber>
    </recommendedName>
    <alternativeName>
        <fullName evidence="7">Gamma-cystathionase</fullName>
    </alternativeName>
</protein>
<keyword evidence="5 8" id="KW-0663">Pyridoxal phosphate</keyword>
<keyword evidence="10" id="KW-1185">Reference proteome</keyword>
<evidence type="ECO:0000313" key="11">
    <source>
        <dbReference type="WBParaSite" id="MBELARI_LOCUS15852"/>
    </source>
</evidence>
<comment type="cofactor">
    <cofactor evidence="1 9">
        <name>pyridoxal 5'-phosphate</name>
        <dbReference type="ChEBI" id="CHEBI:597326"/>
    </cofactor>
</comment>
<evidence type="ECO:0000256" key="2">
    <source>
        <dbReference type="ARBA" id="ARBA00005038"/>
    </source>
</evidence>
<dbReference type="Gene3D" id="3.40.640.10">
    <property type="entry name" value="Type I PLP-dependent aspartate aminotransferase-like (Major domain)"/>
    <property type="match status" value="1"/>
</dbReference>
<dbReference type="PANTHER" id="PTHR11808:SF15">
    <property type="entry name" value="CYSTATHIONINE GAMMA-LYASE"/>
    <property type="match status" value="1"/>
</dbReference>
<evidence type="ECO:0000256" key="5">
    <source>
        <dbReference type="ARBA" id="ARBA00022898"/>
    </source>
</evidence>
<dbReference type="PANTHER" id="PTHR11808">
    <property type="entry name" value="TRANS-SULFURATION ENZYME FAMILY MEMBER"/>
    <property type="match status" value="1"/>
</dbReference>
<dbReference type="AlphaFoldDB" id="A0AAF3EP46"/>
<dbReference type="GO" id="GO:0004123">
    <property type="term" value="F:cystathionine gamma-lyase activity"/>
    <property type="evidence" value="ECO:0007669"/>
    <property type="project" value="TreeGrafter"/>
</dbReference>
<dbReference type="GO" id="GO:0005737">
    <property type="term" value="C:cytoplasm"/>
    <property type="evidence" value="ECO:0007669"/>
    <property type="project" value="TreeGrafter"/>
</dbReference>
<comment type="similarity">
    <text evidence="3 9">Belongs to the trans-sulfuration enzymes family.</text>
</comment>
<evidence type="ECO:0000256" key="4">
    <source>
        <dbReference type="ARBA" id="ARBA00012085"/>
    </source>
</evidence>
<dbReference type="FunFam" id="3.40.640.10:FF:000009">
    <property type="entry name" value="Cystathionine gamma-synthase homolog"/>
    <property type="match status" value="1"/>
</dbReference>
<organism evidence="10 11">
    <name type="scientific">Mesorhabditis belari</name>
    <dbReference type="NCBI Taxonomy" id="2138241"/>
    <lineage>
        <taxon>Eukaryota</taxon>
        <taxon>Metazoa</taxon>
        <taxon>Ecdysozoa</taxon>
        <taxon>Nematoda</taxon>
        <taxon>Chromadorea</taxon>
        <taxon>Rhabditida</taxon>
        <taxon>Rhabditina</taxon>
        <taxon>Rhabditomorpha</taxon>
        <taxon>Rhabditoidea</taxon>
        <taxon>Rhabditidae</taxon>
        <taxon>Mesorhabditinae</taxon>
        <taxon>Mesorhabditis</taxon>
    </lineage>
</organism>
<dbReference type="SUPFAM" id="SSF53383">
    <property type="entry name" value="PLP-dependent transferases"/>
    <property type="match status" value="1"/>
</dbReference>
<evidence type="ECO:0000256" key="9">
    <source>
        <dbReference type="RuleBase" id="RU362118"/>
    </source>
</evidence>
<dbReference type="Gene3D" id="3.90.1150.10">
    <property type="entry name" value="Aspartate Aminotransferase, domain 1"/>
    <property type="match status" value="1"/>
</dbReference>
<dbReference type="GO" id="GO:0019346">
    <property type="term" value="P:transsulfuration"/>
    <property type="evidence" value="ECO:0007669"/>
    <property type="project" value="InterPro"/>
</dbReference>
<sequence>MSSNHDHSLIGFGTIAVHAGQEPEKWDSNQVVAPISLSTTYKWERAGEKPNHTYSRSSNPTREALQQCLAALEKAKYATVYSSGVAAGMAALNLLQAGDHFVVDSGSYGGTLRYMKDICVGKHGLLSTVTDFLDYEHFAEEIKENTKLVFFETPTNPMLNIIDISKVVRIVKEKNPKILVVVDNTFASPYFQNPLSHGADIVVHSMSKYINGHSDVVMGAVMTNYPEIHQELRRIQNVGGSIPSPFDCWLALRGIKTLHLRMEKHAQNVKILAEYLEKHDGVEKLVCVALPSHPHFELNNRQASGAPGLISLFVKGGLEKATCFLNSLKIFTCAESLGGVESLAAHPSQMSHKELSREERERLGIKDHLVRLSVGIEDHRDLIADLEQAFKKVQEL</sequence>
<dbReference type="InterPro" id="IPR015421">
    <property type="entry name" value="PyrdxlP-dep_Trfase_major"/>
</dbReference>
<dbReference type="InterPro" id="IPR015424">
    <property type="entry name" value="PyrdxlP-dep_Trfase"/>
</dbReference>
<reference evidence="11" key="1">
    <citation type="submission" date="2024-02" db="UniProtKB">
        <authorList>
            <consortium name="WormBaseParasite"/>
        </authorList>
    </citation>
    <scope>IDENTIFICATION</scope>
</reference>
<proteinExistence type="inferred from homology"/>
<dbReference type="PIRSF" id="PIRSF001434">
    <property type="entry name" value="CGS"/>
    <property type="match status" value="1"/>
</dbReference>
<evidence type="ECO:0000313" key="10">
    <source>
        <dbReference type="Proteomes" id="UP000887575"/>
    </source>
</evidence>
<evidence type="ECO:0000256" key="7">
    <source>
        <dbReference type="ARBA" id="ARBA00029853"/>
    </source>
</evidence>
<dbReference type="CDD" id="cd00614">
    <property type="entry name" value="CGS_like"/>
    <property type="match status" value="1"/>
</dbReference>
<evidence type="ECO:0000256" key="3">
    <source>
        <dbReference type="ARBA" id="ARBA00009077"/>
    </source>
</evidence>
<dbReference type="Proteomes" id="UP000887575">
    <property type="component" value="Unassembled WGS sequence"/>
</dbReference>
<evidence type="ECO:0000256" key="8">
    <source>
        <dbReference type="PIRSR" id="PIRSR001434-2"/>
    </source>
</evidence>
<keyword evidence="6" id="KW-0028">Amino-acid biosynthesis</keyword>